<evidence type="ECO:0000256" key="9">
    <source>
        <dbReference type="RuleBase" id="RU366031"/>
    </source>
</evidence>
<evidence type="ECO:0000256" key="7">
    <source>
        <dbReference type="ARBA" id="ARBA00040167"/>
    </source>
</evidence>
<evidence type="ECO:0000256" key="1">
    <source>
        <dbReference type="ARBA" id="ARBA00004772"/>
    </source>
</evidence>
<dbReference type="SUPFAM" id="SSF69618">
    <property type="entry name" value="HemD-like"/>
    <property type="match status" value="1"/>
</dbReference>
<sequence>MSGASPLAGRRIVVTRPPSQADGLRRAIEARGGSAECIPVMLIEAMPASAERDALIDRLDTFSLAFFVSANAVRFGLEAVHARRQWPATLAVATVGPGSERALLDAGFDRVIAPHAGFDSEAVLALPEFAAAAVRGKGVVIFRGNGGRDLLGDTLTERGATVAYAACYRRVVPVQGGARLVGLAESIDAIVLTSSEGVDNLVHMVGDRLERLRAIPVICAHPRIAARASAAGFAQVVQTAPGDAGLIEGMEHYFQG</sequence>
<evidence type="ECO:0000256" key="5">
    <source>
        <dbReference type="ARBA" id="ARBA00023244"/>
    </source>
</evidence>
<keyword evidence="12" id="KW-1185">Reference proteome</keyword>
<gene>
    <name evidence="11" type="ORF">G3580_05470</name>
</gene>
<dbReference type="PANTHER" id="PTHR38042">
    <property type="entry name" value="UROPORPHYRINOGEN-III SYNTHASE, CHLOROPLASTIC"/>
    <property type="match status" value="1"/>
</dbReference>
<evidence type="ECO:0000313" key="12">
    <source>
        <dbReference type="Proteomes" id="UP000501991"/>
    </source>
</evidence>
<dbReference type="GO" id="GO:0006782">
    <property type="term" value="P:protoporphyrinogen IX biosynthetic process"/>
    <property type="evidence" value="ECO:0007669"/>
    <property type="project" value="UniProtKB-UniRule"/>
</dbReference>
<dbReference type="CDD" id="cd06578">
    <property type="entry name" value="HemD"/>
    <property type="match status" value="1"/>
</dbReference>
<comment type="catalytic activity">
    <reaction evidence="8 9">
        <text>hydroxymethylbilane = uroporphyrinogen III + H2O</text>
        <dbReference type="Rhea" id="RHEA:18965"/>
        <dbReference type="ChEBI" id="CHEBI:15377"/>
        <dbReference type="ChEBI" id="CHEBI:57308"/>
        <dbReference type="ChEBI" id="CHEBI:57845"/>
        <dbReference type="EC" id="4.2.1.75"/>
    </reaction>
</comment>
<dbReference type="InterPro" id="IPR036108">
    <property type="entry name" value="4pyrrol_syn_uPrphyn_synt_sf"/>
</dbReference>
<dbReference type="InterPro" id="IPR003754">
    <property type="entry name" value="4pyrrol_synth_uPrphyn_synth"/>
</dbReference>
<dbReference type="Proteomes" id="UP000501991">
    <property type="component" value="Chromosome"/>
</dbReference>
<evidence type="ECO:0000256" key="3">
    <source>
        <dbReference type="ARBA" id="ARBA00013109"/>
    </source>
</evidence>
<evidence type="ECO:0000256" key="6">
    <source>
        <dbReference type="ARBA" id="ARBA00037589"/>
    </source>
</evidence>
<dbReference type="EMBL" id="CP048836">
    <property type="protein sequence ID" value="QID17140.1"/>
    <property type="molecule type" value="Genomic_DNA"/>
</dbReference>
<evidence type="ECO:0000256" key="8">
    <source>
        <dbReference type="ARBA" id="ARBA00048617"/>
    </source>
</evidence>
<comment type="function">
    <text evidence="6 9">Catalyzes cyclization of the linear tetrapyrrole, hydroxymethylbilane, to the macrocyclic uroporphyrinogen III.</text>
</comment>
<comment type="similarity">
    <text evidence="2 9">Belongs to the uroporphyrinogen-III synthase family.</text>
</comment>
<accession>A0A6C1B4E5</accession>
<dbReference type="PANTHER" id="PTHR38042:SF1">
    <property type="entry name" value="UROPORPHYRINOGEN-III SYNTHASE, CHLOROPLASTIC"/>
    <property type="match status" value="1"/>
</dbReference>
<keyword evidence="5 9" id="KW-0627">Porphyrin biosynthesis</keyword>
<dbReference type="Pfam" id="PF02602">
    <property type="entry name" value="HEM4"/>
    <property type="match status" value="1"/>
</dbReference>
<feature type="domain" description="Tetrapyrrole biosynthesis uroporphyrinogen III synthase" evidence="10">
    <location>
        <begin position="24"/>
        <end position="247"/>
    </location>
</feature>
<dbReference type="InterPro" id="IPR039793">
    <property type="entry name" value="UROS/Hem4"/>
</dbReference>
<proteinExistence type="inferred from homology"/>
<dbReference type="GO" id="GO:0004852">
    <property type="term" value="F:uroporphyrinogen-III synthase activity"/>
    <property type="evidence" value="ECO:0007669"/>
    <property type="project" value="UniProtKB-UniRule"/>
</dbReference>
<reference evidence="11 12" key="1">
    <citation type="submission" date="2020-02" db="EMBL/GenBank/DDBJ databases">
        <title>Nitrogenibacter mangrovi gen. nov., sp. nov. isolated from mangrove sediment, a denitrifying betaproteobacterium.</title>
        <authorList>
            <person name="Liao H."/>
            <person name="Tian Y."/>
        </authorList>
    </citation>
    <scope>NUCLEOTIDE SEQUENCE [LARGE SCALE GENOMIC DNA]</scope>
    <source>
        <strain evidence="11 12">M9-3-2</strain>
    </source>
</reference>
<dbReference type="AlphaFoldDB" id="A0A6C1B4E5"/>
<keyword evidence="4 9" id="KW-0456">Lyase</keyword>
<dbReference type="Gene3D" id="3.40.50.10090">
    <property type="match status" value="2"/>
</dbReference>
<dbReference type="UniPathway" id="UPA00251">
    <property type="reaction ID" value="UER00320"/>
</dbReference>
<comment type="pathway">
    <text evidence="1 9">Porphyrin-containing compound metabolism; protoporphyrin-IX biosynthesis; coproporphyrinogen-III from 5-aminolevulinate: step 3/4.</text>
</comment>
<dbReference type="EC" id="4.2.1.75" evidence="3 9"/>
<dbReference type="RefSeq" id="WP_173764305.1">
    <property type="nucleotide sequence ID" value="NZ_CP048836.1"/>
</dbReference>
<name>A0A6C1B4E5_9RHOO</name>
<evidence type="ECO:0000256" key="2">
    <source>
        <dbReference type="ARBA" id="ARBA00008133"/>
    </source>
</evidence>
<evidence type="ECO:0000259" key="10">
    <source>
        <dbReference type="Pfam" id="PF02602"/>
    </source>
</evidence>
<dbReference type="KEGG" id="azq:G3580_05470"/>
<organism evidence="11 12">
    <name type="scientific">Nitrogeniibacter mangrovi</name>
    <dbReference type="NCBI Taxonomy" id="2016596"/>
    <lineage>
        <taxon>Bacteria</taxon>
        <taxon>Pseudomonadati</taxon>
        <taxon>Pseudomonadota</taxon>
        <taxon>Betaproteobacteria</taxon>
        <taxon>Rhodocyclales</taxon>
        <taxon>Zoogloeaceae</taxon>
        <taxon>Nitrogeniibacter</taxon>
    </lineage>
</organism>
<dbReference type="GO" id="GO:0006780">
    <property type="term" value="P:uroporphyrinogen III biosynthetic process"/>
    <property type="evidence" value="ECO:0007669"/>
    <property type="project" value="UniProtKB-UniRule"/>
</dbReference>
<evidence type="ECO:0000313" key="11">
    <source>
        <dbReference type="EMBL" id="QID17140.1"/>
    </source>
</evidence>
<protein>
    <recommendedName>
        <fullName evidence="7 9">Uroporphyrinogen-III synthase</fullName>
        <ecNumber evidence="3 9">4.2.1.75</ecNumber>
    </recommendedName>
</protein>
<evidence type="ECO:0000256" key="4">
    <source>
        <dbReference type="ARBA" id="ARBA00023239"/>
    </source>
</evidence>